<gene>
    <name evidence="1" type="ORF">V6N11_060773</name>
</gene>
<proteinExistence type="predicted"/>
<organism evidence="1 2">
    <name type="scientific">Hibiscus sabdariffa</name>
    <name type="common">roselle</name>
    <dbReference type="NCBI Taxonomy" id="183260"/>
    <lineage>
        <taxon>Eukaryota</taxon>
        <taxon>Viridiplantae</taxon>
        <taxon>Streptophyta</taxon>
        <taxon>Embryophyta</taxon>
        <taxon>Tracheophyta</taxon>
        <taxon>Spermatophyta</taxon>
        <taxon>Magnoliopsida</taxon>
        <taxon>eudicotyledons</taxon>
        <taxon>Gunneridae</taxon>
        <taxon>Pentapetalae</taxon>
        <taxon>rosids</taxon>
        <taxon>malvids</taxon>
        <taxon>Malvales</taxon>
        <taxon>Malvaceae</taxon>
        <taxon>Malvoideae</taxon>
        <taxon>Hibiscus</taxon>
    </lineage>
</organism>
<comment type="caution">
    <text evidence="1">The sequence shown here is derived from an EMBL/GenBank/DDBJ whole genome shotgun (WGS) entry which is preliminary data.</text>
</comment>
<sequence length="76" mass="8165">MEPRRSRNQLRSLTTSIADLRAIPSDQDCVEICGLPTQNVSVHHCDSPSTSLNGLSVLGEGTGPMTLVLDEGWDEG</sequence>
<evidence type="ECO:0000313" key="2">
    <source>
        <dbReference type="Proteomes" id="UP001396334"/>
    </source>
</evidence>
<keyword evidence="2" id="KW-1185">Reference proteome</keyword>
<reference evidence="1 2" key="1">
    <citation type="journal article" date="2024" name="G3 (Bethesda)">
        <title>Genome assembly of Hibiscus sabdariffa L. provides insights into metabolisms of medicinal natural products.</title>
        <authorList>
            <person name="Kim T."/>
        </authorList>
    </citation>
    <scope>NUCLEOTIDE SEQUENCE [LARGE SCALE GENOMIC DNA]</scope>
    <source>
        <strain evidence="1">TK-2024</strain>
        <tissue evidence="1">Old leaves</tissue>
    </source>
</reference>
<protein>
    <submittedName>
        <fullName evidence="1">Uncharacterized protein</fullName>
    </submittedName>
</protein>
<name>A0ABR2QRB8_9ROSI</name>
<dbReference type="EMBL" id="JBBPBN010000034">
    <property type="protein sequence ID" value="KAK9003207.1"/>
    <property type="molecule type" value="Genomic_DNA"/>
</dbReference>
<dbReference type="Proteomes" id="UP001396334">
    <property type="component" value="Unassembled WGS sequence"/>
</dbReference>
<evidence type="ECO:0000313" key="1">
    <source>
        <dbReference type="EMBL" id="KAK9003207.1"/>
    </source>
</evidence>
<accession>A0ABR2QRB8</accession>